<evidence type="ECO:0000313" key="1">
    <source>
        <dbReference type="EMBL" id="ETR70188.1"/>
    </source>
</evidence>
<dbReference type="PANTHER" id="PTHR41791:SF1">
    <property type="entry name" value="SSL7039 PROTEIN"/>
    <property type="match status" value="1"/>
</dbReference>
<proteinExistence type="predicted"/>
<dbReference type="InterPro" id="IPR014056">
    <property type="entry name" value="TypeIITA-like_toxin_pred"/>
</dbReference>
<protein>
    <submittedName>
        <fullName evidence="1">Addiction module killer protein</fullName>
    </submittedName>
</protein>
<dbReference type="PANTHER" id="PTHR41791">
    <property type="entry name" value="SSL7039 PROTEIN"/>
    <property type="match status" value="1"/>
</dbReference>
<dbReference type="AlphaFoldDB" id="A0A1V1P5X2"/>
<accession>A0A1V1P5X2</accession>
<dbReference type="EMBL" id="ATBP01000469">
    <property type="protein sequence ID" value="ETR70188.1"/>
    <property type="molecule type" value="Genomic_DNA"/>
</dbReference>
<gene>
    <name evidence="1" type="ORF">OMM_08996</name>
</gene>
<comment type="caution">
    <text evidence="1">The sequence shown here is derived from an EMBL/GenBank/DDBJ whole genome shotgun (WGS) entry which is preliminary data.</text>
</comment>
<dbReference type="Pfam" id="PF05973">
    <property type="entry name" value="Gp49"/>
    <property type="match status" value="1"/>
</dbReference>
<dbReference type="PIRSF" id="PIRSF028744">
    <property type="entry name" value="Addict_mod_HI1419"/>
    <property type="match status" value="1"/>
</dbReference>
<dbReference type="InterPro" id="IPR009241">
    <property type="entry name" value="HigB-like"/>
</dbReference>
<dbReference type="SUPFAM" id="SSF143011">
    <property type="entry name" value="RelE-like"/>
    <property type="match status" value="1"/>
</dbReference>
<evidence type="ECO:0000313" key="2">
    <source>
        <dbReference type="Proteomes" id="UP000189670"/>
    </source>
</evidence>
<dbReference type="Proteomes" id="UP000189670">
    <property type="component" value="Unassembled WGS sequence"/>
</dbReference>
<name>A0A1V1P5X2_9BACT</name>
<organism evidence="1 2">
    <name type="scientific">Candidatus Magnetoglobus multicellularis str. Araruama</name>
    <dbReference type="NCBI Taxonomy" id="890399"/>
    <lineage>
        <taxon>Bacteria</taxon>
        <taxon>Pseudomonadati</taxon>
        <taxon>Thermodesulfobacteriota</taxon>
        <taxon>Desulfobacteria</taxon>
        <taxon>Desulfobacterales</taxon>
        <taxon>Desulfobacteraceae</taxon>
        <taxon>Candidatus Magnetoglobus</taxon>
    </lineage>
</organism>
<dbReference type="InterPro" id="IPR035093">
    <property type="entry name" value="RelE/ParE_toxin_dom_sf"/>
</dbReference>
<reference evidence="2" key="1">
    <citation type="submission" date="2012-11" db="EMBL/GenBank/DDBJ databases">
        <authorList>
            <person name="Lucero-Rivera Y.E."/>
            <person name="Tovar-Ramirez D."/>
        </authorList>
    </citation>
    <scope>NUCLEOTIDE SEQUENCE [LARGE SCALE GENOMIC DNA]</scope>
    <source>
        <strain evidence="2">Araruama</strain>
    </source>
</reference>
<sequence length="98" mass="11312">MKYEIETTNIFDTWFTGLKDSKSKARIISRFDKVQLGNLGDHKNLGGNLFELRFFFGPGYRIYYTIKSGRIVILLCGGDKSKQKKDIKLARDIMAELE</sequence>
<dbReference type="NCBIfam" id="TIGR02683">
    <property type="entry name" value="upstrm_HI1419"/>
    <property type="match status" value="1"/>
</dbReference>